<feature type="compositionally biased region" description="Low complexity" evidence="2">
    <location>
        <begin position="661"/>
        <end position="673"/>
    </location>
</feature>
<dbReference type="PANTHER" id="PTHR21595:SF0">
    <property type="entry name" value="PATRONIN"/>
    <property type="match status" value="1"/>
</dbReference>
<feature type="region of interest" description="Disordered" evidence="2">
    <location>
        <begin position="639"/>
        <end position="675"/>
    </location>
</feature>
<dbReference type="InterPro" id="IPR032940">
    <property type="entry name" value="CAMSAP"/>
</dbReference>
<feature type="compositionally biased region" description="Low complexity" evidence="2">
    <location>
        <begin position="525"/>
        <end position="536"/>
    </location>
</feature>
<feature type="compositionally biased region" description="Low complexity" evidence="2">
    <location>
        <begin position="186"/>
        <end position="206"/>
    </location>
</feature>
<name>W8BQK2_CERCA</name>
<protein>
    <submittedName>
        <fullName evidence="4">Short spindle protein 4</fullName>
    </submittedName>
</protein>
<feature type="compositionally biased region" description="Basic residues" evidence="2">
    <location>
        <begin position="537"/>
        <end position="548"/>
    </location>
</feature>
<dbReference type="InterPro" id="IPR014797">
    <property type="entry name" value="CKK_CAMSAP"/>
</dbReference>
<feature type="compositionally biased region" description="Basic and acidic residues" evidence="2">
    <location>
        <begin position="510"/>
        <end position="522"/>
    </location>
</feature>
<evidence type="ECO:0000256" key="1">
    <source>
        <dbReference type="PROSITE-ProRule" id="PRU00841"/>
    </source>
</evidence>
<feature type="region of interest" description="Disordered" evidence="2">
    <location>
        <begin position="186"/>
        <end position="217"/>
    </location>
</feature>
<dbReference type="EMBL" id="GAMC01011024">
    <property type="protein sequence ID" value="JAB95531.1"/>
    <property type="molecule type" value="mRNA"/>
</dbReference>
<evidence type="ECO:0000259" key="3">
    <source>
        <dbReference type="PROSITE" id="PS51508"/>
    </source>
</evidence>
<feature type="region of interest" description="Disordered" evidence="2">
    <location>
        <begin position="453"/>
        <end position="491"/>
    </location>
</feature>
<feature type="region of interest" description="Disordered" evidence="2">
    <location>
        <begin position="230"/>
        <end position="293"/>
    </location>
</feature>
<feature type="region of interest" description="Disordered" evidence="2">
    <location>
        <begin position="87"/>
        <end position="148"/>
    </location>
</feature>
<reference evidence="4" key="1">
    <citation type="submission" date="2013-07" db="EMBL/GenBank/DDBJ databases">
        <authorList>
            <person name="Geib S."/>
        </authorList>
    </citation>
    <scope>NUCLEOTIDE SEQUENCE</scope>
</reference>
<evidence type="ECO:0000313" key="4">
    <source>
        <dbReference type="EMBL" id="JAB95531.1"/>
    </source>
</evidence>
<keyword evidence="1" id="KW-0493">Microtubule</keyword>
<dbReference type="InterPro" id="IPR038209">
    <property type="entry name" value="CKK_dom_sf"/>
</dbReference>
<feature type="compositionally biased region" description="Low complexity" evidence="2">
    <location>
        <begin position="129"/>
        <end position="141"/>
    </location>
</feature>
<sequence>MNSEHATVKATAGESAKATITVATANELNRQYQQHQQQQQAPLVDVNAWQQQKQRSCLPMEGNYTWKKPNQMSGNSGREGFVLHQNDGGGEYQHLFRSSPQHMQHNSDSGGGLQRQHSVTNMPMTTKQASNTAATSSSNSSGGQQMSDDMMAPQSICFIGDEDDVEELERNIIESMQNTRIADYAHQQQQLQMQHQQQQQQHYQQHGSDGSYDGGNELLSQKLHITSGNLTYRIPSPSRPAVNANSFQDPRDVKTEKGFYISFDDNQPKRPKPPLRAKRSPKKERSMDSTDHQVVTKMEPLNRSHSISEDNNPTYNGGTLSHGRQFGGGNIDALKNGNKMGEFNTATYNKYTDAPIHLRHDDLNSQKTTPIAQPRSPIHQIHSAASAAAAAALSSSPPITRSQQTANAVAAAGGGGSSQAKALVIGTDVSNLDRESIDEMERRKEKIMLQSLQRRQQQEEAKARKEIEAQRKREMEREKEEEKARKKEEQMARRAAILEQHRLKKAIEEAEREGKTLDRAELNMKQTTQNTTTPRLRQTRLTRPRPKTIHVDDGSVDLSEASSISSRSKKGSSTNLTAYGTLSNSNTLRRDFYRGSHDSLTVKEPTVDRGRSRISVAKGSSLNFRGRKSNSLMNLCDSGLGRATPPRRAPSPGMASGRHMPSPSGPGSLPPGLISKRRGFDDGSGLLAANLGSMEYSGPKLYKQPAAKSNRGIILNAVEYCVFPGAVNREAKQKVLEKIARSEAKHFLVLFRDAGCQFRALYSYVPEMDQVTKLYGTGPSQVDEVMFDKFFKYNSGGKCFSQVHTKHLTVTIDAFTIHNSLWQGKKVHLPSKKDMALVI</sequence>
<feature type="domain" description="CKK" evidence="3">
    <location>
        <begin position="698"/>
        <end position="832"/>
    </location>
</feature>
<dbReference type="SMART" id="SM01051">
    <property type="entry name" value="CAMSAP_CKK"/>
    <property type="match status" value="1"/>
</dbReference>
<dbReference type="PROSITE" id="PS51508">
    <property type="entry name" value="CKK"/>
    <property type="match status" value="1"/>
</dbReference>
<feature type="compositionally biased region" description="Polar residues" evidence="2">
    <location>
        <begin position="115"/>
        <end position="128"/>
    </location>
</feature>
<accession>W8BQK2</accession>
<feature type="compositionally biased region" description="Basic residues" evidence="2">
    <location>
        <begin position="269"/>
        <end position="282"/>
    </location>
</feature>
<comment type="domain">
    <text evidence="1">The CKK domain binds microtubules.</text>
</comment>
<dbReference type="PANTHER" id="PTHR21595">
    <property type="entry name" value="PATRONIN"/>
    <property type="match status" value="1"/>
</dbReference>
<dbReference type="GO" id="GO:0005516">
    <property type="term" value="F:calmodulin binding"/>
    <property type="evidence" value="ECO:0007669"/>
    <property type="project" value="InterPro"/>
</dbReference>
<organism evidence="4">
    <name type="scientific">Ceratitis capitata</name>
    <name type="common">Mediterranean fruit fly</name>
    <name type="synonym">Tephritis capitata</name>
    <dbReference type="NCBI Taxonomy" id="7213"/>
    <lineage>
        <taxon>Eukaryota</taxon>
        <taxon>Metazoa</taxon>
        <taxon>Ecdysozoa</taxon>
        <taxon>Arthropoda</taxon>
        <taxon>Hexapoda</taxon>
        <taxon>Insecta</taxon>
        <taxon>Pterygota</taxon>
        <taxon>Neoptera</taxon>
        <taxon>Endopterygota</taxon>
        <taxon>Diptera</taxon>
        <taxon>Brachycera</taxon>
        <taxon>Muscomorpha</taxon>
        <taxon>Tephritoidea</taxon>
        <taxon>Tephritidae</taxon>
        <taxon>Ceratitis</taxon>
        <taxon>Ceratitis</taxon>
    </lineage>
</organism>
<dbReference type="Gene3D" id="3.10.20.360">
    <property type="entry name" value="CKK domain"/>
    <property type="match status" value="1"/>
</dbReference>
<dbReference type="FunFam" id="3.10.20.360:FF:000002">
    <property type="entry name" value="Patronin, isoform M"/>
    <property type="match status" value="1"/>
</dbReference>
<comment type="similarity">
    <text evidence="1">Belongs to the CAMSAP1 family.</text>
</comment>
<feature type="region of interest" description="Disordered" evidence="2">
    <location>
        <begin position="510"/>
        <end position="581"/>
    </location>
</feature>
<dbReference type="Pfam" id="PF08683">
    <property type="entry name" value="CAMSAP_CKK"/>
    <property type="match status" value="1"/>
</dbReference>
<gene>
    <name evidence="4" type="primary">SSP4</name>
</gene>
<dbReference type="OrthoDB" id="2125658at2759"/>
<reference evidence="4" key="2">
    <citation type="journal article" date="2014" name="BMC Genomics">
        <title>A genomic perspective to assessing quality of mass-reared SIT flies used in Mediterranean fruit fly (Ceratitis capitata) eradication in California.</title>
        <authorList>
            <person name="Calla B."/>
            <person name="Hall B."/>
            <person name="Hou S."/>
            <person name="Geib S.M."/>
        </authorList>
    </citation>
    <scope>NUCLEOTIDE SEQUENCE</scope>
</reference>
<dbReference type="SUPFAM" id="SSF50346">
    <property type="entry name" value="PRC-barrel domain"/>
    <property type="match status" value="1"/>
</dbReference>
<dbReference type="GO" id="GO:0007026">
    <property type="term" value="P:negative regulation of microtubule depolymerization"/>
    <property type="evidence" value="ECO:0007669"/>
    <property type="project" value="TreeGrafter"/>
</dbReference>
<feature type="compositionally biased region" description="Polar residues" evidence="2">
    <location>
        <begin position="96"/>
        <end position="108"/>
    </location>
</feature>
<dbReference type="InterPro" id="IPR011033">
    <property type="entry name" value="PRC_barrel-like_sf"/>
</dbReference>
<evidence type="ECO:0000256" key="2">
    <source>
        <dbReference type="SAM" id="MobiDB-lite"/>
    </source>
</evidence>
<feature type="compositionally biased region" description="Basic and acidic residues" evidence="2">
    <location>
        <begin position="456"/>
        <end position="491"/>
    </location>
</feature>
<proteinExistence type="evidence at transcript level"/>
<dbReference type="GO" id="GO:0051011">
    <property type="term" value="F:microtubule minus-end binding"/>
    <property type="evidence" value="ECO:0007669"/>
    <property type="project" value="TreeGrafter"/>
</dbReference>
<dbReference type="AlphaFoldDB" id="W8BQK2"/>
<dbReference type="GO" id="GO:0031122">
    <property type="term" value="P:cytoplasmic microtubule organization"/>
    <property type="evidence" value="ECO:0007669"/>
    <property type="project" value="TreeGrafter"/>
</dbReference>
<dbReference type="GO" id="GO:0036449">
    <property type="term" value="C:microtubule minus-end"/>
    <property type="evidence" value="ECO:0007669"/>
    <property type="project" value="TreeGrafter"/>
</dbReference>